<organism evidence="6 7">
    <name type="scientific">Micromonospora pisi</name>
    <dbReference type="NCBI Taxonomy" id="589240"/>
    <lineage>
        <taxon>Bacteria</taxon>
        <taxon>Bacillati</taxon>
        <taxon>Actinomycetota</taxon>
        <taxon>Actinomycetes</taxon>
        <taxon>Micromonosporales</taxon>
        <taxon>Micromonosporaceae</taxon>
        <taxon>Micromonospora</taxon>
    </lineage>
</organism>
<dbReference type="PANTHER" id="PTHR43585">
    <property type="entry name" value="FUMIPYRROLE BIOSYNTHESIS PROTEIN C"/>
    <property type="match status" value="1"/>
</dbReference>
<dbReference type="Pfam" id="PF13535">
    <property type="entry name" value="ATP-grasp_4"/>
    <property type="match status" value="1"/>
</dbReference>
<dbReference type="PROSITE" id="PS50975">
    <property type="entry name" value="ATP_GRASP"/>
    <property type="match status" value="1"/>
</dbReference>
<dbReference type="Proteomes" id="UP000277671">
    <property type="component" value="Unassembled WGS sequence"/>
</dbReference>
<evidence type="ECO:0000313" key="7">
    <source>
        <dbReference type="Proteomes" id="UP000277671"/>
    </source>
</evidence>
<dbReference type="Gene3D" id="3.30.470.20">
    <property type="entry name" value="ATP-grasp fold, B domain"/>
    <property type="match status" value="1"/>
</dbReference>
<name>A0A495JPZ8_9ACTN</name>
<reference evidence="6 7" key="1">
    <citation type="submission" date="2018-10" db="EMBL/GenBank/DDBJ databases">
        <title>Sequencing the genomes of 1000 actinobacteria strains.</title>
        <authorList>
            <person name="Klenk H.-P."/>
        </authorList>
    </citation>
    <scope>NUCLEOTIDE SEQUENCE [LARGE SCALE GENOMIC DNA]</scope>
    <source>
        <strain evidence="6 7">DSM 45175</strain>
    </source>
</reference>
<keyword evidence="3 4" id="KW-0067">ATP-binding</keyword>
<keyword evidence="1" id="KW-0436">Ligase</keyword>
<dbReference type="GO" id="GO:0046872">
    <property type="term" value="F:metal ion binding"/>
    <property type="evidence" value="ECO:0007669"/>
    <property type="project" value="InterPro"/>
</dbReference>
<dbReference type="InterPro" id="IPR011761">
    <property type="entry name" value="ATP-grasp"/>
</dbReference>
<keyword evidence="7" id="KW-1185">Reference proteome</keyword>
<dbReference type="GO" id="GO:0005524">
    <property type="term" value="F:ATP binding"/>
    <property type="evidence" value="ECO:0007669"/>
    <property type="project" value="UniProtKB-UniRule"/>
</dbReference>
<accession>A0A495JPZ8</accession>
<proteinExistence type="predicted"/>
<protein>
    <submittedName>
        <fullName evidence="6">ATP-grasp domain-containing protein</fullName>
    </submittedName>
</protein>
<dbReference type="PANTHER" id="PTHR43585:SF2">
    <property type="entry name" value="ATP-GRASP ENZYME FSQD"/>
    <property type="match status" value="1"/>
</dbReference>
<sequence length="420" mass="45288">MTSDIVVIVDAYSSARDLAPIFRERGFRCVHVRSVANPHPVYGRSFQAGDFIADIVHDGDVAATAAAVERHAPACLIPGTESGVELADILSERLGLRSNGTALGSARRDKYRMLETVRAAGVPTAGQMLVSDLDTLLDWYAGFGGRVVLKPVRSAGNDGIHFCADADDLKSAFSALLGTDSALGARNNAVLAQEYLVGGEYIVNTVSLDGNHRVTDIWKMHHITANGVRDLGGSAQLLPRHGLEQDPLADYTFRVLDALGLRHGPAHTELKLTPQGPRLIETAARACGADLHIPVKAAIGVSQLDWTVDVYTGAVDLHSAATSEYSLIRHAGLVNMVAPASGTLLDYPKMEQLRGLDSFHTLALNVQPGGQIHRSVDDWTYPMRVYLVHEQESTVMHDILTARYLDGDGFYQVEPSEPAV</sequence>
<dbReference type="GO" id="GO:0016874">
    <property type="term" value="F:ligase activity"/>
    <property type="evidence" value="ECO:0007669"/>
    <property type="project" value="UniProtKB-KW"/>
</dbReference>
<evidence type="ECO:0000256" key="2">
    <source>
        <dbReference type="ARBA" id="ARBA00022741"/>
    </source>
</evidence>
<dbReference type="RefSeq" id="WP_211349381.1">
    <property type="nucleotide sequence ID" value="NZ_RBKT01000001.1"/>
</dbReference>
<dbReference type="InterPro" id="IPR052032">
    <property type="entry name" value="ATP-dep_AA_Ligase"/>
</dbReference>
<evidence type="ECO:0000256" key="3">
    <source>
        <dbReference type="ARBA" id="ARBA00022840"/>
    </source>
</evidence>
<dbReference type="SUPFAM" id="SSF56059">
    <property type="entry name" value="Glutathione synthetase ATP-binding domain-like"/>
    <property type="match status" value="1"/>
</dbReference>
<gene>
    <name evidence="6" type="ORF">BDK92_5465</name>
</gene>
<keyword evidence="2 4" id="KW-0547">Nucleotide-binding</keyword>
<evidence type="ECO:0000259" key="5">
    <source>
        <dbReference type="PROSITE" id="PS50975"/>
    </source>
</evidence>
<evidence type="ECO:0000256" key="4">
    <source>
        <dbReference type="PROSITE-ProRule" id="PRU00409"/>
    </source>
</evidence>
<feature type="domain" description="ATP-grasp" evidence="5">
    <location>
        <begin position="114"/>
        <end position="312"/>
    </location>
</feature>
<comment type="caution">
    <text evidence="6">The sequence shown here is derived from an EMBL/GenBank/DDBJ whole genome shotgun (WGS) entry which is preliminary data.</text>
</comment>
<dbReference type="EMBL" id="RBKT01000001">
    <property type="protein sequence ID" value="RKR91077.1"/>
    <property type="molecule type" value="Genomic_DNA"/>
</dbReference>
<dbReference type="AlphaFoldDB" id="A0A495JPZ8"/>
<evidence type="ECO:0000313" key="6">
    <source>
        <dbReference type="EMBL" id="RKR91077.1"/>
    </source>
</evidence>
<dbReference type="NCBIfam" id="NF005543">
    <property type="entry name" value="PRK07206.1"/>
    <property type="match status" value="1"/>
</dbReference>
<evidence type="ECO:0000256" key="1">
    <source>
        <dbReference type="ARBA" id="ARBA00022598"/>
    </source>
</evidence>